<evidence type="ECO:0000313" key="2">
    <source>
        <dbReference type="Proteomes" id="UP000077671"/>
    </source>
</evidence>
<comment type="caution">
    <text evidence="1">The sequence shown here is derived from an EMBL/GenBank/DDBJ whole genome shotgun (WGS) entry which is preliminary data.</text>
</comment>
<sequence length="215" mass="24526">MAAALWDHAYMGDLSAFVDNFSAGAEVDDYEADPSEYNHAWPLDDQDDWTDAISFAYSFGQTVKTKELNFRVVNERSGLSLKDTLLRPLWIVLFLPQGFSKSSKVHLLEVAYAEVLYPVSDAPVIYGQDGMAFELYTWRLDQTNNWEPDEVDERHMHVFLKRAAALASWMLQMCFTGSDWPKLRYGTILAQLLENSWYNVEVGDLSGTITKWSSS</sequence>
<gene>
    <name evidence="1" type="ORF">A4X03_0g9044</name>
</gene>
<dbReference type="EMBL" id="LWDD02003221">
    <property type="protein sequence ID" value="KAE8237757.1"/>
    <property type="molecule type" value="Genomic_DNA"/>
</dbReference>
<reference evidence="1" key="2">
    <citation type="journal article" date="2019" name="IMA Fungus">
        <title>Genome sequencing and comparison of five Tilletia species to identify candidate genes for the detection of regulated species infecting wheat.</title>
        <authorList>
            <person name="Nguyen H.D.T."/>
            <person name="Sultana T."/>
            <person name="Kesanakurti P."/>
            <person name="Hambleton S."/>
        </authorList>
    </citation>
    <scope>NUCLEOTIDE SEQUENCE</scope>
    <source>
        <strain evidence="1">DAOMC 238032</strain>
    </source>
</reference>
<evidence type="ECO:0000313" key="1">
    <source>
        <dbReference type="EMBL" id="KAE8237757.1"/>
    </source>
</evidence>
<dbReference type="AlphaFoldDB" id="A0A8T8SDM9"/>
<organism evidence="1 2">
    <name type="scientific">Tilletia caries</name>
    <name type="common">wheat bunt fungus</name>
    <dbReference type="NCBI Taxonomy" id="13290"/>
    <lineage>
        <taxon>Eukaryota</taxon>
        <taxon>Fungi</taxon>
        <taxon>Dikarya</taxon>
        <taxon>Basidiomycota</taxon>
        <taxon>Ustilaginomycotina</taxon>
        <taxon>Exobasidiomycetes</taxon>
        <taxon>Tilletiales</taxon>
        <taxon>Tilletiaceae</taxon>
        <taxon>Tilletia</taxon>
    </lineage>
</organism>
<dbReference type="Proteomes" id="UP000077671">
    <property type="component" value="Unassembled WGS sequence"/>
</dbReference>
<proteinExistence type="predicted"/>
<reference evidence="1" key="1">
    <citation type="submission" date="2016-04" db="EMBL/GenBank/DDBJ databases">
        <authorList>
            <person name="Nguyen H.D."/>
            <person name="Kesanakurti P."/>
            <person name="Cullis J."/>
            <person name="Levesque C.A."/>
            <person name="Hambleton S."/>
        </authorList>
    </citation>
    <scope>NUCLEOTIDE SEQUENCE</scope>
    <source>
        <strain evidence="1">DAOMC 238032</strain>
    </source>
</reference>
<name>A0A8T8SDM9_9BASI</name>
<protein>
    <submittedName>
        <fullName evidence="1">Uncharacterized protein</fullName>
    </submittedName>
</protein>
<accession>A0A8T8SDM9</accession>